<dbReference type="PANTHER" id="PTHR46797">
    <property type="entry name" value="HTH-TYPE TRANSCRIPTIONAL REGULATOR"/>
    <property type="match status" value="1"/>
</dbReference>
<dbReference type="CDD" id="cd00093">
    <property type="entry name" value="HTH_XRE"/>
    <property type="match status" value="1"/>
</dbReference>
<protein>
    <submittedName>
        <fullName evidence="3">Helix-turn-helix domain-containing protein</fullName>
    </submittedName>
</protein>
<dbReference type="InterPro" id="IPR050807">
    <property type="entry name" value="TransReg_Diox_bact_type"/>
</dbReference>
<keyword evidence="1" id="KW-0238">DNA-binding</keyword>
<dbReference type="GO" id="GO:0005829">
    <property type="term" value="C:cytosol"/>
    <property type="evidence" value="ECO:0007669"/>
    <property type="project" value="TreeGrafter"/>
</dbReference>
<dbReference type="AlphaFoldDB" id="A0A6I3SBG1"/>
<dbReference type="RefSeq" id="WP_118631967.1">
    <property type="nucleotide sequence ID" value="NZ_CAKVUT010000034.1"/>
</dbReference>
<comment type="caution">
    <text evidence="3">The sequence shown here is derived from an EMBL/GenBank/DDBJ whole genome shotgun (WGS) entry which is preliminary data.</text>
</comment>
<dbReference type="SMART" id="SM00530">
    <property type="entry name" value="HTH_XRE"/>
    <property type="match status" value="1"/>
</dbReference>
<gene>
    <name evidence="3" type="ORF">GMD42_13255</name>
</gene>
<name>A0A6I3SBG1_9BURK</name>
<evidence type="ECO:0000256" key="1">
    <source>
        <dbReference type="ARBA" id="ARBA00023125"/>
    </source>
</evidence>
<evidence type="ECO:0000313" key="3">
    <source>
        <dbReference type="EMBL" id="MTU44525.1"/>
    </source>
</evidence>
<dbReference type="PROSITE" id="PS50943">
    <property type="entry name" value="HTH_CROC1"/>
    <property type="match status" value="1"/>
</dbReference>
<dbReference type="GO" id="GO:0003677">
    <property type="term" value="F:DNA binding"/>
    <property type="evidence" value="ECO:0007669"/>
    <property type="project" value="UniProtKB-KW"/>
</dbReference>
<evidence type="ECO:0000313" key="4">
    <source>
        <dbReference type="Proteomes" id="UP000462362"/>
    </source>
</evidence>
<feature type="compositionally biased region" description="Polar residues" evidence="2">
    <location>
        <begin position="114"/>
        <end position="126"/>
    </location>
</feature>
<dbReference type="Gene3D" id="1.10.260.40">
    <property type="entry name" value="lambda repressor-like DNA-binding domains"/>
    <property type="match status" value="1"/>
</dbReference>
<dbReference type="InterPro" id="IPR001387">
    <property type="entry name" value="Cro/C1-type_HTH"/>
</dbReference>
<sequence length="138" mass="15320">MGSDPKIRRILCQRLLQLRHENNLTQAELSSLSAIPQPVLSLYENQGSSRSPTLYALVRLANSLNVSTDYLLGRTDDKSGARNLISEDSVISQLSRRDRQVLLRVAEGLHAASVQKQEAMKSSRTQKIVPPADVKNAR</sequence>
<dbReference type="SUPFAM" id="SSF47413">
    <property type="entry name" value="lambda repressor-like DNA-binding domains"/>
    <property type="match status" value="1"/>
</dbReference>
<feature type="region of interest" description="Disordered" evidence="2">
    <location>
        <begin position="114"/>
        <end position="138"/>
    </location>
</feature>
<accession>A0A6I3SBG1</accession>
<dbReference type="GO" id="GO:0003700">
    <property type="term" value="F:DNA-binding transcription factor activity"/>
    <property type="evidence" value="ECO:0007669"/>
    <property type="project" value="TreeGrafter"/>
</dbReference>
<reference evidence="3 4" key="1">
    <citation type="journal article" date="2019" name="Nat. Med.">
        <title>A library of human gut bacterial isolates paired with longitudinal multiomics data enables mechanistic microbiome research.</title>
        <authorList>
            <person name="Poyet M."/>
            <person name="Groussin M."/>
            <person name="Gibbons S.M."/>
            <person name="Avila-Pacheco J."/>
            <person name="Jiang X."/>
            <person name="Kearney S.M."/>
            <person name="Perrotta A.R."/>
            <person name="Berdy B."/>
            <person name="Zhao S."/>
            <person name="Lieberman T.D."/>
            <person name="Swanson P.K."/>
            <person name="Smith M."/>
            <person name="Roesemann S."/>
            <person name="Alexander J.E."/>
            <person name="Rich S.A."/>
            <person name="Livny J."/>
            <person name="Vlamakis H."/>
            <person name="Clish C."/>
            <person name="Bullock K."/>
            <person name="Deik A."/>
            <person name="Scott J."/>
            <person name="Pierce K.A."/>
            <person name="Xavier R.J."/>
            <person name="Alm E.J."/>
        </authorList>
    </citation>
    <scope>NUCLEOTIDE SEQUENCE [LARGE SCALE GENOMIC DNA]</scope>
    <source>
        <strain evidence="3 4">BIOML-A2</strain>
    </source>
</reference>
<organism evidence="3 4">
    <name type="scientific">Parasutterella excrementihominis</name>
    <dbReference type="NCBI Taxonomy" id="487175"/>
    <lineage>
        <taxon>Bacteria</taxon>
        <taxon>Pseudomonadati</taxon>
        <taxon>Pseudomonadota</taxon>
        <taxon>Betaproteobacteria</taxon>
        <taxon>Burkholderiales</taxon>
        <taxon>Sutterellaceae</taxon>
        <taxon>Parasutterella</taxon>
    </lineage>
</organism>
<evidence type="ECO:0000256" key="2">
    <source>
        <dbReference type="SAM" id="MobiDB-lite"/>
    </source>
</evidence>
<proteinExistence type="predicted"/>
<dbReference type="InterPro" id="IPR010982">
    <property type="entry name" value="Lambda_DNA-bd_dom_sf"/>
</dbReference>
<dbReference type="EMBL" id="WNCL01000098">
    <property type="protein sequence ID" value="MTU44525.1"/>
    <property type="molecule type" value="Genomic_DNA"/>
</dbReference>
<dbReference type="Proteomes" id="UP000462362">
    <property type="component" value="Unassembled WGS sequence"/>
</dbReference>
<dbReference type="Pfam" id="PF01381">
    <property type="entry name" value="HTH_3"/>
    <property type="match status" value="1"/>
</dbReference>
<dbReference type="PANTHER" id="PTHR46797:SF1">
    <property type="entry name" value="METHYLPHOSPHONATE SYNTHASE"/>
    <property type="match status" value="1"/>
</dbReference>